<feature type="signal peptide" evidence="2">
    <location>
        <begin position="1"/>
        <end position="17"/>
    </location>
</feature>
<evidence type="ECO:0000313" key="3">
    <source>
        <dbReference type="EMBL" id="CAD9280848.1"/>
    </source>
</evidence>
<proteinExistence type="predicted"/>
<reference evidence="3" key="1">
    <citation type="submission" date="2021-01" db="EMBL/GenBank/DDBJ databases">
        <authorList>
            <person name="Corre E."/>
            <person name="Pelletier E."/>
            <person name="Niang G."/>
            <person name="Scheremetjew M."/>
            <person name="Finn R."/>
            <person name="Kale V."/>
            <person name="Holt S."/>
            <person name="Cochrane G."/>
            <person name="Meng A."/>
            <person name="Brown T."/>
            <person name="Cohen L."/>
        </authorList>
    </citation>
    <scope>NUCLEOTIDE SEQUENCE</scope>
    <source>
        <strain evidence="3">CCMP 410</strain>
    </source>
</reference>
<feature type="chain" id="PRO_5031464640" description="Metallo-beta-lactamase domain-containing protein" evidence="2">
    <location>
        <begin position="18"/>
        <end position="553"/>
    </location>
</feature>
<dbReference type="AlphaFoldDB" id="A0A7S1UWM6"/>
<name>A0A7S1UWM6_9STRA</name>
<protein>
    <recommendedName>
        <fullName evidence="4">Metallo-beta-lactamase domain-containing protein</fullName>
    </recommendedName>
</protein>
<dbReference type="PANTHER" id="PTHR33835">
    <property type="entry name" value="YALI0C07656P"/>
    <property type="match status" value="1"/>
</dbReference>
<accession>A0A7S1UWM6</accession>
<evidence type="ECO:0000256" key="2">
    <source>
        <dbReference type="SAM" id="SignalP"/>
    </source>
</evidence>
<feature type="region of interest" description="Disordered" evidence="1">
    <location>
        <begin position="40"/>
        <end position="79"/>
    </location>
</feature>
<sequence length="553" mass="60646">MISRCALILILCCGVESFTTRRPFQPMILRPARSLSRPDPLCSLPASSQGSGEESARSFSRPDPLYSLQASSQGSREESRRSMITKFVGGIGSLLLSSTLPATATAAVQPVVPTPSFPKDLSWPLGKVAFSLLPLAGTATRRATVQEEVIPGKIWTHDQVQGVVNVNVPVRQTVVKLSPESGGGLWVYNPVAPTPQLLQMMKELESEHGPVRHVVLGSVALEHKATFGAFARQFPKATVWIQPGQWAFPLSLPIDALGVTQKGARLREIPVPGKRVTSDLYQAYANEPPEWLSDFDYEVLGPLKFQSVGAYSETAFFHKSTKSLILTDAVVSVTPEPPAIIAEDPRGLLFHARDSINEVVEDTPETRRKGWRRMVQFGLVFFPSQIDVVPAGEALSEASSIRPELRNLGEGAVPGGALYPWTWHEGNADQRNFDTISKQGKLFCPPILTKLILDREPRRTLEWVDRIATRFDFKRVIPAHLANNVSATPKEFREAFEMLESTPQSPKPQRPLPEDLALLQKASDLLTSLGVVGPSQVCDLEPARQAGRFASST</sequence>
<keyword evidence="2" id="KW-0732">Signal</keyword>
<evidence type="ECO:0008006" key="4">
    <source>
        <dbReference type="Google" id="ProtNLM"/>
    </source>
</evidence>
<dbReference type="InterPro" id="IPR025638">
    <property type="entry name" value="DUF4336"/>
</dbReference>
<organism evidence="3">
    <name type="scientific">Grammatophora oceanica</name>
    <dbReference type="NCBI Taxonomy" id="210454"/>
    <lineage>
        <taxon>Eukaryota</taxon>
        <taxon>Sar</taxon>
        <taxon>Stramenopiles</taxon>
        <taxon>Ochrophyta</taxon>
        <taxon>Bacillariophyta</taxon>
        <taxon>Fragilariophyceae</taxon>
        <taxon>Fragilariophycidae</taxon>
        <taxon>Rhabdonematales</taxon>
        <taxon>Grammatophoraceae</taxon>
        <taxon>Grammatophora</taxon>
    </lineage>
</organism>
<gene>
    <name evidence="3" type="ORF">GOCE00092_LOCUS9758</name>
</gene>
<dbReference type="Pfam" id="PF14234">
    <property type="entry name" value="DUF4336"/>
    <property type="match status" value="1"/>
</dbReference>
<evidence type="ECO:0000256" key="1">
    <source>
        <dbReference type="SAM" id="MobiDB-lite"/>
    </source>
</evidence>
<dbReference type="EMBL" id="HBGK01019305">
    <property type="protein sequence ID" value="CAD9280848.1"/>
    <property type="molecule type" value="Transcribed_RNA"/>
</dbReference>
<dbReference type="PANTHER" id="PTHR33835:SF2">
    <property type="entry name" value="LYSINE-TRNA LIGASE"/>
    <property type="match status" value="1"/>
</dbReference>